<protein>
    <recommendedName>
        <fullName evidence="3">Transposase</fullName>
    </recommendedName>
</protein>
<evidence type="ECO:0008006" key="3">
    <source>
        <dbReference type="Google" id="ProtNLM"/>
    </source>
</evidence>
<dbReference type="Proteomes" id="UP000397656">
    <property type="component" value="Plasmid pRK1-1"/>
</dbReference>
<dbReference type="AlphaFoldDB" id="A0A643G0T3"/>
<name>A0A643G0T3_9BURK</name>
<geneLocation type="plasmid" evidence="1 2">
    <name>pRK1-1</name>
</geneLocation>
<keyword evidence="1" id="KW-0614">Plasmid</keyword>
<evidence type="ECO:0000313" key="1">
    <source>
        <dbReference type="EMBL" id="QOT81542.1"/>
    </source>
</evidence>
<accession>A0A643G0T3</accession>
<sequence>MANQREGKSGRAGARYDRHDEAFWRDLLAQWGNSGGSIRAFCRKHGLAVSTFGLWRKRLSHEQQLPVVPPMALTADTAFIAAATVAVPTVVSASDPLPSKSRDQVVVTLGGARIELSGMHAERIVRFVLGQLGGGRC</sequence>
<evidence type="ECO:0000313" key="2">
    <source>
        <dbReference type="Proteomes" id="UP000397656"/>
    </source>
</evidence>
<dbReference type="EMBL" id="CP062805">
    <property type="protein sequence ID" value="QOT81542.1"/>
    <property type="molecule type" value="Genomic_DNA"/>
</dbReference>
<proteinExistence type="predicted"/>
<reference evidence="1 2" key="1">
    <citation type="submission" date="2020-10" db="EMBL/GenBank/DDBJ databases">
        <title>Complete genome sequence of Cupriavidus basilensis CCUG 49340T.</title>
        <authorList>
            <person name="Salva-Serra F."/>
            <person name="Donoso R.A."/>
            <person name="Cho K.H."/>
            <person name="Yoo J.A."/>
            <person name="Lee K."/>
            <person name="Yoon S.-H."/>
            <person name="Perez-Pantoja D."/>
            <person name="Moore E.R.B."/>
        </authorList>
    </citation>
    <scope>NUCLEOTIDE SEQUENCE [LARGE SCALE GENOMIC DNA]</scope>
    <source>
        <strain evidence="2">CCUG 49340</strain>
        <plasmid evidence="1 2">pRK1-1</plasmid>
    </source>
</reference>
<gene>
    <name evidence="1" type="ORF">F7R26_036535</name>
</gene>
<dbReference type="NCBIfam" id="NF047593">
    <property type="entry name" value="IS66_ISAeme5_TnpA"/>
    <property type="match status" value="1"/>
</dbReference>
<dbReference type="GeneID" id="98406483"/>
<dbReference type="RefSeq" id="WP_058697598.1">
    <property type="nucleotide sequence ID" value="NZ_CP062805.1"/>
</dbReference>
<organism evidence="1 2">
    <name type="scientific">Cupriavidus basilensis</name>
    <dbReference type="NCBI Taxonomy" id="68895"/>
    <lineage>
        <taxon>Bacteria</taxon>
        <taxon>Pseudomonadati</taxon>
        <taxon>Pseudomonadota</taxon>
        <taxon>Betaproteobacteria</taxon>
        <taxon>Burkholderiales</taxon>
        <taxon>Burkholderiaceae</taxon>
        <taxon>Cupriavidus</taxon>
    </lineage>
</organism>